<sequence>MAISPGHQPTPFHHTARTVRWKRKFIFYLGTASSGTSSIPLPATYSRHRSWSSQLGRRKFRQTQSRASASAVPSDCSISKLTLHHHAKQQLSNADTKVQSIANSRHCIRRVINFCP</sequence>
<proteinExistence type="predicted"/>
<name>A0A4Y2C891_ARAVE</name>
<dbReference type="EMBL" id="BGPR01000155">
    <property type="protein sequence ID" value="GBM00254.1"/>
    <property type="molecule type" value="Genomic_DNA"/>
</dbReference>
<evidence type="ECO:0000313" key="1">
    <source>
        <dbReference type="EMBL" id="GBM00254.1"/>
    </source>
</evidence>
<comment type="caution">
    <text evidence="1">The sequence shown here is derived from an EMBL/GenBank/DDBJ whole genome shotgun (WGS) entry which is preliminary data.</text>
</comment>
<keyword evidence="2" id="KW-1185">Reference proteome</keyword>
<dbReference type="AlphaFoldDB" id="A0A4Y2C891"/>
<dbReference type="Proteomes" id="UP000499080">
    <property type="component" value="Unassembled WGS sequence"/>
</dbReference>
<evidence type="ECO:0000313" key="2">
    <source>
        <dbReference type="Proteomes" id="UP000499080"/>
    </source>
</evidence>
<gene>
    <name evidence="1" type="ORF">AVEN_32608_1</name>
</gene>
<accession>A0A4Y2C891</accession>
<organism evidence="1 2">
    <name type="scientific">Araneus ventricosus</name>
    <name type="common">Orbweaver spider</name>
    <name type="synonym">Epeira ventricosa</name>
    <dbReference type="NCBI Taxonomy" id="182803"/>
    <lineage>
        <taxon>Eukaryota</taxon>
        <taxon>Metazoa</taxon>
        <taxon>Ecdysozoa</taxon>
        <taxon>Arthropoda</taxon>
        <taxon>Chelicerata</taxon>
        <taxon>Arachnida</taxon>
        <taxon>Araneae</taxon>
        <taxon>Araneomorphae</taxon>
        <taxon>Entelegynae</taxon>
        <taxon>Araneoidea</taxon>
        <taxon>Araneidae</taxon>
        <taxon>Araneus</taxon>
    </lineage>
</organism>
<reference evidence="1 2" key="1">
    <citation type="journal article" date="2019" name="Sci. Rep.">
        <title>Orb-weaving spider Araneus ventricosus genome elucidates the spidroin gene catalogue.</title>
        <authorList>
            <person name="Kono N."/>
            <person name="Nakamura H."/>
            <person name="Ohtoshi R."/>
            <person name="Moran D.A.P."/>
            <person name="Shinohara A."/>
            <person name="Yoshida Y."/>
            <person name="Fujiwara M."/>
            <person name="Mori M."/>
            <person name="Tomita M."/>
            <person name="Arakawa K."/>
        </authorList>
    </citation>
    <scope>NUCLEOTIDE SEQUENCE [LARGE SCALE GENOMIC DNA]</scope>
</reference>
<protein>
    <submittedName>
        <fullName evidence="1">Uncharacterized protein</fullName>
    </submittedName>
</protein>